<keyword evidence="4" id="KW-0067">ATP-binding</keyword>
<gene>
    <name evidence="6" type="ORF">CBR_g3091</name>
</gene>
<reference evidence="6 7" key="1">
    <citation type="journal article" date="2018" name="Cell">
        <title>The Chara Genome: Secondary Complexity and Implications for Plant Terrestrialization.</title>
        <authorList>
            <person name="Nishiyama T."/>
            <person name="Sakayama H."/>
            <person name="Vries J.D."/>
            <person name="Buschmann H."/>
            <person name="Saint-Marcoux D."/>
            <person name="Ullrich K.K."/>
            <person name="Haas F.B."/>
            <person name="Vanderstraeten L."/>
            <person name="Becker D."/>
            <person name="Lang D."/>
            <person name="Vosolsobe S."/>
            <person name="Rombauts S."/>
            <person name="Wilhelmsson P.K.I."/>
            <person name="Janitza P."/>
            <person name="Kern R."/>
            <person name="Heyl A."/>
            <person name="Rumpler F."/>
            <person name="Villalobos L.I.A.C."/>
            <person name="Clay J.M."/>
            <person name="Skokan R."/>
            <person name="Toyoda A."/>
            <person name="Suzuki Y."/>
            <person name="Kagoshima H."/>
            <person name="Schijlen E."/>
            <person name="Tajeshwar N."/>
            <person name="Catarino B."/>
            <person name="Hetherington A.J."/>
            <person name="Saltykova A."/>
            <person name="Bonnot C."/>
            <person name="Breuninger H."/>
            <person name="Symeonidi A."/>
            <person name="Radhakrishnan G.V."/>
            <person name="Van Nieuwerburgh F."/>
            <person name="Deforce D."/>
            <person name="Chang C."/>
            <person name="Karol K.G."/>
            <person name="Hedrich R."/>
            <person name="Ulvskov P."/>
            <person name="Glockner G."/>
            <person name="Delwiche C.F."/>
            <person name="Petrasek J."/>
            <person name="Van de Peer Y."/>
            <person name="Friml J."/>
            <person name="Beilby M."/>
            <person name="Dolan L."/>
            <person name="Kohara Y."/>
            <person name="Sugano S."/>
            <person name="Fujiyama A."/>
            <person name="Delaux P.-M."/>
            <person name="Quint M."/>
            <person name="TheiBen G."/>
            <person name="Hagemann M."/>
            <person name="Harholt J."/>
            <person name="Dunand C."/>
            <person name="Zachgo S."/>
            <person name="Langdale J."/>
            <person name="Maumus F."/>
            <person name="Straeten D.V.D."/>
            <person name="Gould S.B."/>
            <person name="Rensing S.A."/>
        </authorList>
    </citation>
    <scope>NUCLEOTIDE SEQUENCE [LARGE SCALE GENOMIC DNA]</scope>
    <source>
        <strain evidence="6 7">S276</strain>
    </source>
</reference>
<evidence type="ECO:0000313" key="7">
    <source>
        <dbReference type="Proteomes" id="UP000265515"/>
    </source>
</evidence>
<dbReference type="PANTHER" id="PTHR24223">
    <property type="entry name" value="ATP-BINDING CASSETTE SUB-FAMILY C"/>
    <property type="match status" value="1"/>
</dbReference>
<dbReference type="OMA" id="ITIRTEF"/>
<dbReference type="Gramene" id="GBG68547">
    <property type="protein sequence ID" value="GBG68547"/>
    <property type="gene ID" value="CBR_g3091"/>
</dbReference>
<dbReference type="Gene3D" id="3.40.50.300">
    <property type="entry name" value="P-loop containing nucleotide triphosphate hydrolases"/>
    <property type="match status" value="1"/>
</dbReference>
<dbReference type="SUPFAM" id="SSF52540">
    <property type="entry name" value="P-loop containing nucleoside triphosphate hydrolases"/>
    <property type="match status" value="1"/>
</dbReference>
<dbReference type="InterPro" id="IPR003439">
    <property type="entry name" value="ABC_transporter-like_ATP-bd"/>
</dbReference>
<sequence>MPLKLESKIVEYGENLSVGERQLICLARVLLRRSKIIVMDEATSSVDYETDKLIQATIHKYMRGTTLLVIAHRIHSVIDADKIVLMADGEVAECDTPARLLDNPTGQFTLLVKSNGERAFVHLSKIARGEMDFFAGYDTNNIEASISPSPSADDRW</sequence>
<evidence type="ECO:0000256" key="1">
    <source>
        <dbReference type="ARBA" id="ARBA00004127"/>
    </source>
</evidence>
<comment type="caution">
    <text evidence="6">The sequence shown here is derived from an EMBL/GenBank/DDBJ whole genome shotgun (WGS) entry which is preliminary data.</text>
</comment>
<dbReference type="Proteomes" id="UP000265515">
    <property type="component" value="Unassembled WGS sequence"/>
</dbReference>
<keyword evidence="2" id="KW-0677">Repeat</keyword>
<dbReference type="AlphaFoldDB" id="A0A388KEW6"/>
<evidence type="ECO:0000256" key="4">
    <source>
        <dbReference type="ARBA" id="ARBA00022840"/>
    </source>
</evidence>
<dbReference type="EMBL" id="BFEA01000101">
    <property type="protein sequence ID" value="GBG68547.1"/>
    <property type="molecule type" value="Genomic_DNA"/>
</dbReference>
<name>A0A388KEW6_CHABU</name>
<dbReference type="STRING" id="69332.A0A388KEW6"/>
<keyword evidence="7" id="KW-1185">Reference proteome</keyword>
<dbReference type="PANTHER" id="PTHR24223:SF443">
    <property type="entry name" value="MULTIDRUG-RESISTANCE LIKE PROTEIN 1, ISOFORM I"/>
    <property type="match status" value="1"/>
</dbReference>
<dbReference type="GO" id="GO:0005524">
    <property type="term" value="F:ATP binding"/>
    <property type="evidence" value="ECO:0007669"/>
    <property type="project" value="UniProtKB-KW"/>
</dbReference>
<feature type="domain" description="ABC transporter" evidence="5">
    <location>
        <begin position="6"/>
        <end position="44"/>
    </location>
</feature>
<dbReference type="GO" id="GO:0016020">
    <property type="term" value="C:membrane"/>
    <property type="evidence" value="ECO:0007669"/>
    <property type="project" value="TreeGrafter"/>
</dbReference>
<dbReference type="OrthoDB" id="6500128at2759"/>
<dbReference type="GO" id="GO:0016887">
    <property type="term" value="F:ATP hydrolysis activity"/>
    <property type="evidence" value="ECO:0007669"/>
    <property type="project" value="InterPro"/>
</dbReference>
<protein>
    <recommendedName>
        <fullName evidence="5">ABC transporter domain-containing protein</fullName>
    </recommendedName>
</protein>
<comment type="subcellular location">
    <subcellularLocation>
        <location evidence="1">Endomembrane system</location>
        <topology evidence="1">Multi-pass membrane protein</topology>
    </subcellularLocation>
</comment>
<evidence type="ECO:0000256" key="2">
    <source>
        <dbReference type="ARBA" id="ARBA00022737"/>
    </source>
</evidence>
<accession>A0A388KEW6</accession>
<organism evidence="6 7">
    <name type="scientific">Chara braunii</name>
    <name type="common">Braun's stonewort</name>
    <dbReference type="NCBI Taxonomy" id="69332"/>
    <lineage>
        <taxon>Eukaryota</taxon>
        <taxon>Viridiplantae</taxon>
        <taxon>Streptophyta</taxon>
        <taxon>Charophyceae</taxon>
        <taxon>Charales</taxon>
        <taxon>Characeae</taxon>
        <taxon>Chara</taxon>
    </lineage>
</organism>
<dbReference type="Pfam" id="PF00005">
    <property type="entry name" value="ABC_tran"/>
    <property type="match status" value="1"/>
</dbReference>
<dbReference type="InterPro" id="IPR027417">
    <property type="entry name" value="P-loop_NTPase"/>
</dbReference>
<evidence type="ECO:0000256" key="3">
    <source>
        <dbReference type="ARBA" id="ARBA00022741"/>
    </source>
</evidence>
<dbReference type="GO" id="GO:0012505">
    <property type="term" value="C:endomembrane system"/>
    <property type="evidence" value="ECO:0007669"/>
    <property type="project" value="UniProtKB-SubCell"/>
</dbReference>
<evidence type="ECO:0000259" key="5">
    <source>
        <dbReference type="Pfam" id="PF00005"/>
    </source>
</evidence>
<dbReference type="InterPro" id="IPR050173">
    <property type="entry name" value="ABC_transporter_C-like"/>
</dbReference>
<evidence type="ECO:0000313" key="6">
    <source>
        <dbReference type="EMBL" id="GBG68547.1"/>
    </source>
</evidence>
<keyword evidence="3" id="KW-0547">Nucleotide-binding</keyword>
<proteinExistence type="predicted"/>
<dbReference type="GO" id="GO:0042626">
    <property type="term" value="F:ATPase-coupled transmembrane transporter activity"/>
    <property type="evidence" value="ECO:0007669"/>
    <property type="project" value="TreeGrafter"/>
</dbReference>